<evidence type="ECO:0000256" key="9">
    <source>
        <dbReference type="ARBA" id="ARBA00023053"/>
    </source>
</evidence>
<comment type="caution">
    <text evidence="18">The sequence shown here is derived from an EMBL/GenBank/DDBJ whole genome shotgun (WGS) entry which is preliminary data.</text>
</comment>
<comment type="pathway">
    <text evidence="2 14">Amino-acid biosynthesis; L-methionine biosynthesis via de novo pathway; L-homoserine from L-aspartate: step 3/3.</text>
</comment>
<dbReference type="PIRSF" id="PIRSF000098">
    <property type="entry name" value="Homoser_dehydrog"/>
    <property type="match status" value="1"/>
</dbReference>
<evidence type="ECO:0000256" key="5">
    <source>
        <dbReference type="ARBA" id="ARBA00013376"/>
    </source>
</evidence>
<dbReference type="InterPro" id="IPR036291">
    <property type="entry name" value="NAD(P)-bd_dom_sf"/>
</dbReference>
<evidence type="ECO:0000256" key="8">
    <source>
        <dbReference type="ARBA" id="ARBA00023002"/>
    </source>
</evidence>
<dbReference type="SUPFAM" id="SSF55347">
    <property type="entry name" value="Glyceraldehyde-3-phosphate dehydrogenase-like, C-terminal domain"/>
    <property type="match status" value="1"/>
</dbReference>
<evidence type="ECO:0000256" key="12">
    <source>
        <dbReference type="PIRSR" id="PIRSR000098-1"/>
    </source>
</evidence>
<feature type="domain" description="Homoserine dehydrogenase catalytic" evidence="16">
    <location>
        <begin position="132"/>
        <end position="310"/>
    </location>
</feature>
<keyword evidence="7 14" id="KW-0791">Threonine biosynthesis</keyword>
<proteinExistence type="inferred from homology"/>
<evidence type="ECO:0000256" key="13">
    <source>
        <dbReference type="PIRSR" id="PIRSR000098-2"/>
    </source>
</evidence>
<keyword evidence="19" id="KW-1185">Reference proteome</keyword>
<evidence type="ECO:0000256" key="2">
    <source>
        <dbReference type="ARBA" id="ARBA00005062"/>
    </source>
</evidence>
<comment type="pathway">
    <text evidence="1 14">Amino-acid biosynthesis; L-threonine biosynthesis; L-threonine from L-aspartate: step 3/5.</text>
</comment>
<dbReference type="SUPFAM" id="SSF51735">
    <property type="entry name" value="NAD(P)-binding Rossmann-fold domains"/>
    <property type="match status" value="1"/>
</dbReference>
<evidence type="ECO:0000256" key="7">
    <source>
        <dbReference type="ARBA" id="ARBA00022697"/>
    </source>
</evidence>
<feature type="domain" description="Aspartate/homoserine dehydrogenase NAD-binding" evidence="17">
    <location>
        <begin position="8"/>
        <end position="124"/>
    </location>
</feature>
<dbReference type="RefSeq" id="WP_154519251.1">
    <property type="nucleotide sequence ID" value="NZ_VUMT01000010.1"/>
</dbReference>
<comment type="catalytic activity">
    <reaction evidence="11">
        <text>L-homoserine + NADP(+) = L-aspartate 4-semialdehyde + NADPH + H(+)</text>
        <dbReference type="Rhea" id="RHEA:15761"/>
        <dbReference type="ChEBI" id="CHEBI:15378"/>
        <dbReference type="ChEBI" id="CHEBI:57476"/>
        <dbReference type="ChEBI" id="CHEBI:57783"/>
        <dbReference type="ChEBI" id="CHEBI:58349"/>
        <dbReference type="ChEBI" id="CHEBI:537519"/>
        <dbReference type="EC" id="1.1.1.3"/>
    </reaction>
    <physiologicalReaction direction="right-to-left" evidence="11">
        <dbReference type="Rhea" id="RHEA:15763"/>
    </physiologicalReaction>
</comment>
<keyword evidence="13 14" id="KW-0521">NADP</keyword>
<keyword evidence="6 14" id="KW-0028">Amino-acid biosynthesis</keyword>
<organism evidence="18 19">
    <name type="scientific">Velocimicrobium porci</name>
    <dbReference type="NCBI Taxonomy" id="2606634"/>
    <lineage>
        <taxon>Bacteria</taxon>
        <taxon>Bacillati</taxon>
        <taxon>Bacillota</taxon>
        <taxon>Clostridia</taxon>
        <taxon>Lachnospirales</taxon>
        <taxon>Lachnospiraceae</taxon>
        <taxon>Velocimicrobium</taxon>
    </lineage>
</organism>
<keyword evidence="10 14" id="KW-0486">Methionine biosynthesis</keyword>
<evidence type="ECO:0000256" key="6">
    <source>
        <dbReference type="ARBA" id="ARBA00022605"/>
    </source>
</evidence>
<evidence type="ECO:0000256" key="3">
    <source>
        <dbReference type="ARBA" id="ARBA00006753"/>
    </source>
</evidence>
<name>A0A6L5XZE0_9FIRM</name>
<evidence type="ECO:0000256" key="1">
    <source>
        <dbReference type="ARBA" id="ARBA00005056"/>
    </source>
</evidence>
<evidence type="ECO:0000256" key="11">
    <source>
        <dbReference type="ARBA" id="ARBA00048841"/>
    </source>
</evidence>
<feature type="binding site" evidence="13">
    <location>
        <position position="185"/>
    </location>
    <ligand>
        <name>L-homoserine</name>
        <dbReference type="ChEBI" id="CHEBI:57476"/>
    </ligand>
</feature>
<evidence type="ECO:0000256" key="14">
    <source>
        <dbReference type="RuleBase" id="RU000579"/>
    </source>
</evidence>
<dbReference type="PANTHER" id="PTHR43331">
    <property type="entry name" value="HOMOSERINE DEHYDROGENASE"/>
    <property type="match status" value="1"/>
</dbReference>
<dbReference type="Pfam" id="PF03447">
    <property type="entry name" value="NAD_binding_3"/>
    <property type="match status" value="1"/>
</dbReference>
<accession>A0A6L5XZE0</accession>
<gene>
    <name evidence="18" type="ORF">FYJ58_08120</name>
</gene>
<evidence type="ECO:0000256" key="10">
    <source>
        <dbReference type="ARBA" id="ARBA00023167"/>
    </source>
</evidence>
<dbReference type="InterPro" id="IPR005106">
    <property type="entry name" value="Asp/hSer_DH_NAD-bd"/>
</dbReference>
<dbReference type="EMBL" id="VUMT01000010">
    <property type="protein sequence ID" value="MSS63841.1"/>
    <property type="molecule type" value="Genomic_DNA"/>
</dbReference>
<dbReference type="InterPro" id="IPR016204">
    <property type="entry name" value="HDH"/>
</dbReference>
<dbReference type="Gene3D" id="3.30.360.10">
    <property type="entry name" value="Dihydrodipicolinate Reductase, domain 2"/>
    <property type="match status" value="1"/>
</dbReference>
<comment type="similarity">
    <text evidence="3 15">Belongs to the homoserine dehydrogenase family.</text>
</comment>
<dbReference type="Proteomes" id="UP000482209">
    <property type="component" value="Unassembled WGS sequence"/>
</dbReference>
<evidence type="ECO:0000313" key="19">
    <source>
        <dbReference type="Proteomes" id="UP000482209"/>
    </source>
</evidence>
<dbReference type="GO" id="GO:0009086">
    <property type="term" value="P:methionine biosynthetic process"/>
    <property type="evidence" value="ECO:0007669"/>
    <property type="project" value="UniProtKB-KW"/>
</dbReference>
<dbReference type="PANTHER" id="PTHR43331:SF1">
    <property type="entry name" value="HOMOSERINE DEHYDROGENASE"/>
    <property type="match status" value="1"/>
</dbReference>
<sequence>MIQISVLGYGTVGSGVVEVLNTNKESIAKRAGQEINVKYVLDLKDFEGDPIQEKVVHDYSLIVNDPEVKIVVETMGGVNPAYEFVKEALLKGKSVCTSNKELVASHGAELLEVAKKNKVNFLFEASVGGGIPIIRPLNQSLTADEIQEITGILNGTTNYILTKMSQEGVGFETALKDAQEKGYAERNPEADIEGYDACRKIAILTSLAYGMHVNFEDIYTEGITKITDVDIRYAKEAGAVIKMFGTSKKVDNKVFAMISPVMINSTNPLYSVNDVFNGIFVKGNLLGDVMFYGAGAGKLPTASAVVSDVVDAVKHLGINIMQIWSSKPLELADINDSVHRYFVRIPKEEEDKAREVFGAIETIDAGVYGDFGFITGEMTEREYKEKAENLIIRNMIRVAF</sequence>
<dbReference type="Gene3D" id="3.40.50.720">
    <property type="entry name" value="NAD(P)-binding Rossmann-like Domain"/>
    <property type="match status" value="1"/>
</dbReference>
<dbReference type="UniPathway" id="UPA00051">
    <property type="reaction ID" value="UER00465"/>
</dbReference>
<feature type="active site" description="Proton donor" evidence="12">
    <location>
        <position position="200"/>
    </location>
</feature>
<evidence type="ECO:0000256" key="15">
    <source>
        <dbReference type="RuleBase" id="RU004171"/>
    </source>
</evidence>
<dbReference type="InterPro" id="IPR019811">
    <property type="entry name" value="HDH_CS"/>
</dbReference>
<protein>
    <recommendedName>
        <fullName evidence="5 14">Homoserine dehydrogenase</fullName>
        <ecNumber evidence="4 14">1.1.1.3</ecNumber>
    </recommendedName>
</protein>
<feature type="binding site" evidence="13">
    <location>
        <begin position="7"/>
        <end position="14"/>
    </location>
    <ligand>
        <name>NADP(+)</name>
        <dbReference type="ChEBI" id="CHEBI:58349"/>
    </ligand>
</feature>
<reference evidence="18 19" key="1">
    <citation type="submission" date="2019-08" db="EMBL/GenBank/DDBJ databases">
        <title>In-depth cultivation of the pig gut microbiome towards novel bacterial diversity and tailored functional studies.</title>
        <authorList>
            <person name="Wylensek D."/>
            <person name="Hitch T.C.A."/>
            <person name="Clavel T."/>
        </authorList>
    </citation>
    <scope>NUCLEOTIDE SEQUENCE [LARGE SCALE GENOMIC DNA]</scope>
    <source>
        <strain evidence="18 19">WCA-693-APC-MOT-I</strain>
    </source>
</reference>
<evidence type="ECO:0000259" key="16">
    <source>
        <dbReference type="Pfam" id="PF00742"/>
    </source>
</evidence>
<keyword evidence="8 14" id="KW-0560">Oxidoreductase</keyword>
<dbReference type="NCBIfam" id="NF004976">
    <property type="entry name" value="PRK06349.1"/>
    <property type="match status" value="1"/>
</dbReference>
<evidence type="ECO:0000256" key="4">
    <source>
        <dbReference type="ARBA" id="ARBA00013213"/>
    </source>
</evidence>
<feature type="binding site" evidence="13">
    <location>
        <position position="100"/>
    </location>
    <ligand>
        <name>NADPH</name>
        <dbReference type="ChEBI" id="CHEBI:57783"/>
    </ligand>
</feature>
<dbReference type="InterPro" id="IPR001342">
    <property type="entry name" value="HDH_cat"/>
</dbReference>
<evidence type="ECO:0000259" key="17">
    <source>
        <dbReference type="Pfam" id="PF03447"/>
    </source>
</evidence>
<dbReference type="AlphaFoldDB" id="A0A6L5XZE0"/>
<dbReference type="GO" id="GO:0009088">
    <property type="term" value="P:threonine biosynthetic process"/>
    <property type="evidence" value="ECO:0007669"/>
    <property type="project" value="UniProtKB-UniPathway"/>
</dbReference>
<dbReference type="PROSITE" id="PS01042">
    <property type="entry name" value="HOMOSER_DHGENASE"/>
    <property type="match status" value="1"/>
</dbReference>
<keyword evidence="9" id="KW-0915">Sodium</keyword>
<dbReference type="UniPathway" id="UPA00050">
    <property type="reaction ID" value="UER00063"/>
</dbReference>
<dbReference type="FunFam" id="3.30.360.10:FF:000005">
    <property type="entry name" value="Homoserine dehydrogenase"/>
    <property type="match status" value="1"/>
</dbReference>
<dbReference type="GO" id="GO:0004412">
    <property type="term" value="F:homoserine dehydrogenase activity"/>
    <property type="evidence" value="ECO:0007669"/>
    <property type="project" value="UniProtKB-EC"/>
</dbReference>
<dbReference type="Pfam" id="PF00742">
    <property type="entry name" value="Homoserine_dh"/>
    <property type="match status" value="1"/>
</dbReference>
<dbReference type="EC" id="1.1.1.3" evidence="4 14"/>
<evidence type="ECO:0000313" key="18">
    <source>
        <dbReference type="EMBL" id="MSS63841.1"/>
    </source>
</evidence>
<dbReference type="GO" id="GO:0050661">
    <property type="term" value="F:NADP binding"/>
    <property type="evidence" value="ECO:0007669"/>
    <property type="project" value="InterPro"/>
</dbReference>
<dbReference type="Gene3D" id="3.30.70.260">
    <property type="match status" value="1"/>
</dbReference>